<proteinExistence type="predicted"/>
<name>A0A840DQ19_9MICO</name>
<protein>
    <recommendedName>
        <fullName evidence="6">Copper chaperone PCu(A)C</fullName>
    </recommendedName>
</protein>
<sequence length="197" mass="21086">MSLNSKLIRTTAALSTGFLAFGALTACANQQETAESHDHSHATTANHDHKHSLHTHEMWVKAADQGAHTAIFGNLHSDLKDKDLVIEKVTTDVAEAAEIHEVVNGKMQPVAGGLTLGAGQELDLEPGGHHLMLLNLKQQLRAGDTVKFTLHLKGGEEIALEAVVRDYSGANEEYGHSGHGDHDSHDGHGDSESGHDH</sequence>
<feature type="compositionally biased region" description="Basic and acidic residues" evidence="1">
    <location>
        <begin position="173"/>
        <end position="197"/>
    </location>
</feature>
<evidence type="ECO:0008006" key="6">
    <source>
        <dbReference type="Google" id="ProtNLM"/>
    </source>
</evidence>
<dbReference type="PROSITE" id="PS51257">
    <property type="entry name" value="PROKAR_LIPOPROTEIN"/>
    <property type="match status" value="1"/>
</dbReference>
<evidence type="ECO:0000256" key="1">
    <source>
        <dbReference type="SAM" id="MobiDB-lite"/>
    </source>
</evidence>
<keyword evidence="2" id="KW-0732">Signal</keyword>
<dbReference type="Gene3D" id="2.60.40.1890">
    <property type="entry name" value="PCu(A)C copper chaperone"/>
    <property type="match status" value="1"/>
</dbReference>
<dbReference type="PANTHER" id="PTHR36302">
    <property type="entry name" value="BLR7088 PROTEIN"/>
    <property type="match status" value="1"/>
</dbReference>
<evidence type="ECO:0000313" key="3">
    <source>
        <dbReference type="EMBL" id="MBB4071960.1"/>
    </source>
</evidence>
<dbReference type="InterPro" id="IPR007410">
    <property type="entry name" value="LpqE-like"/>
</dbReference>
<accession>A0A840DQ19</accession>
<dbReference type="AlphaFoldDB" id="A0A840DQ19"/>
<comment type="caution">
    <text evidence="4">The sequence shown here is derived from an EMBL/GenBank/DDBJ whole genome shotgun (WGS) entry which is preliminary data.</text>
</comment>
<dbReference type="SUPFAM" id="SSF110087">
    <property type="entry name" value="DR1885-like metal-binding protein"/>
    <property type="match status" value="1"/>
</dbReference>
<organism evidence="4 5">
    <name type="scientific">Canibacter oris</name>
    <dbReference type="NCBI Taxonomy" id="1365628"/>
    <lineage>
        <taxon>Bacteria</taxon>
        <taxon>Bacillati</taxon>
        <taxon>Actinomycetota</taxon>
        <taxon>Actinomycetes</taxon>
        <taxon>Micrococcales</taxon>
        <taxon>Microbacteriaceae</taxon>
        <taxon>Canibacter</taxon>
    </lineage>
</organism>
<dbReference type="InterPro" id="IPR058248">
    <property type="entry name" value="Lxx211020-like"/>
</dbReference>
<keyword evidence="5" id="KW-1185">Reference proteome</keyword>
<feature type="chain" id="PRO_5044132910" description="Copper chaperone PCu(A)C" evidence="2">
    <location>
        <begin position="29"/>
        <end position="197"/>
    </location>
</feature>
<reference evidence="4 5" key="1">
    <citation type="submission" date="2020-08" db="EMBL/GenBank/DDBJ databases">
        <title>Sequencing the genomes of 1000 actinobacteria strains.</title>
        <authorList>
            <person name="Klenk H.-P."/>
        </authorList>
    </citation>
    <scope>NUCLEOTIDE SEQUENCE [LARGE SCALE GENOMIC DNA]</scope>
    <source>
        <strain evidence="4 5">DSM 27064</strain>
    </source>
</reference>
<gene>
    <name evidence="3" type="ORF">F5897_001283</name>
    <name evidence="4" type="ORF">F5897_001547</name>
</gene>
<feature type="signal peptide" evidence="2">
    <location>
        <begin position="1"/>
        <end position="28"/>
    </location>
</feature>
<dbReference type="RefSeq" id="WP_124823902.1">
    <property type="nucleotide sequence ID" value="NZ_JACIFD010000012.1"/>
</dbReference>
<evidence type="ECO:0000256" key="2">
    <source>
        <dbReference type="SAM" id="SignalP"/>
    </source>
</evidence>
<dbReference type="Proteomes" id="UP000571183">
    <property type="component" value="Unassembled WGS sequence"/>
</dbReference>
<feature type="region of interest" description="Disordered" evidence="1">
    <location>
        <begin position="171"/>
        <end position="197"/>
    </location>
</feature>
<evidence type="ECO:0000313" key="4">
    <source>
        <dbReference type="EMBL" id="MBB4072217.1"/>
    </source>
</evidence>
<evidence type="ECO:0000313" key="5">
    <source>
        <dbReference type="Proteomes" id="UP000571183"/>
    </source>
</evidence>
<feature type="region of interest" description="Disordered" evidence="1">
    <location>
        <begin position="32"/>
        <end position="51"/>
    </location>
</feature>
<dbReference type="PANTHER" id="PTHR36302:SF1">
    <property type="entry name" value="COPPER CHAPERONE PCU(A)C"/>
    <property type="match status" value="1"/>
</dbReference>
<dbReference type="EMBL" id="JACIFD010000021">
    <property type="protein sequence ID" value="MBB4072217.1"/>
    <property type="molecule type" value="Genomic_DNA"/>
</dbReference>
<dbReference type="Pfam" id="PF04314">
    <property type="entry name" value="PCuAC"/>
    <property type="match status" value="1"/>
</dbReference>
<dbReference type="InterPro" id="IPR036182">
    <property type="entry name" value="PCuAC_sf"/>
</dbReference>
<dbReference type="EMBL" id="JACIFD010000012">
    <property type="protein sequence ID" value="MBB4071960.1"/>
    <property type="molecule type" value="Genomic_DNA"/>
</dbReference>